<feature type="chain" id="PRO_5031094329" evidence="1">
    <location>
        <begin position="25"/>
        <end position="400"/>
    </location>
</feature>
<evidence type="ECO:0000313" key="2">
    <source>
        <dbReference type="EMBL" id="MBA5687814.1"/>
    </source>
</evidence>
<feature type="signal peptide" evidence="1">
    <location>
        <begin position="1"/>
        <end position="24"/>
    </location>
</feature>
<sequence>MQARSRTFLRTALATLAAGSAACASFVYVVDPYGLYGAVKRPGVNAVKPSLTRYQEEIKVSNALRSGATNFIFGNSRAEIGFDPEILGNAYNLAIAGSVMDTVISQIAYLRARGVKPASAIVGMEFLNYAEAPRPAQALAPSAAPDHPADRAFWRFDTLFSFTSLKDSVQTLRIQQDAYAESMSPRGFNPLREYLAYARVDGYHLIFQRRAEENAANYLRKAGTGFNAAQARRDTRRILDLLAPSGADIKLVIYPYHAQLLLLFEETGLWPWFEAWKAILAEEVDAARIRHPGAHILLADFSGFGARQCEGVPARGSSAATRWYWEGGHFKKALGDEVLRALITGKGDQDLGMALDTATLAANRARIIRERAACLAARPGLLAEVRAIVATQRRSAVPAW</sequence>
<dbReference type="EMBL" id="JACEZU010000005">
    <property type="protein sequence ID" value="MBA5687814.1"/>
    <property type="molecule type" value="Genomic_DNA"/>
</dbReference>
<reference evidence="2 3" key="1">
    <citation type="submission" date="2020-07" db="EMBL/GenBank/DDBJ databases">
        <title>Novel species isolated from subtropical streams in China.</title>
        <authorList>
            <person name="Lu H."/>
        </authorList>
    </citation>
    <scope>NUCLEOTIDE SEQUENCE [LARGE SCALE GENOMIC DNA]</scope>
    <source>
        <strain evidence="2 3">LX47W</strain>
    </source>
</reference>
<evidence type="ECO:0000256" key="1">
    <source>
        <dbReference type="SAM" id="SignalP"/>
    </source>
</evidence>
<organism evidence="2 3">
    <name type="scientific">Rugamonas apoptosis</name>
    <dbReference type="NCBI Taxonomy" id="2758570"/>
    <lineage>
        <taxon>Bacteria</taxon>
        <taxon>Pseudomonadati</taxon>
        <taxon>Pseudomonadota</taxon>
        <taxon>Betaproteobacteria</taxon>
        <taxon>Burkholderiales</taxon>
        <taxon>Oxalobacteraceae</taxon>
        <taxon>Telluria group</taxon>
        <taxon>Rugamonas</taxon>
    </lineage>
</organism>
<gene>
    <name evidence="2" type="ORF">H3H39_12235</name>
</gene>
<dbReference type="Proteomes" id="UP000573499">
    <property type="component" value="Unassembled WGS sequence"/>
</dbReference>
<comment type="caution">
    <text evidence="2">The sequence shown here is derived from an EMBL/GenBank/DDBJ whole genome shotgun (WGS) entry which is preliminary data.</text>
</comment>
<accession>A0A7W2IKR6</accession>
<dbReference type="AlphaFoldDB" id="A0A7W2IKR6"/>
<proteinExistence type="predicted"/>
<evidence type="ECO:0000313" key="3">
    <source>
        <dbReference type="Proteomes" id="UP000573499"/>
    </source>
</evidence>
<name>A0A7W2IKR6_9BURK</name>
<dbReference type="RefSeq" id="WP_182153651.1">
    <property type="nucleotide sequence ID" value="NZ_JACEZU010000005.1"/>
</dbReference>
<protein>
    <submittedName>
        <fullName evidence="2">Uncharacterized protein</fullName>
    </submittedName>
</protein>
<dbReference type="PROSITE" id="PS51257">
    <property type="entry name" value="PROKAR_LIPOPROTEIN"/>
    <property type="match status" value="1"/>
</dbReference>
<keyword evidence="1" id="KW-0732">Signal</keyword>
<keyword evidence="3" id="KW-1185">Reference proteome</keyword>